<dbReference type="EMBL" id="KY914485">
    <property type="protein sequence ID" value="ARK07883.1"/>
    <property type="molecule type" value="Genomic_DNA"/>
</dbReference>
<dbReference type="Proteomes" id="UP000221506">
    <property type="component" value="Segment"/>
</dbReference>
<organism evidence="1 2">
    <name type="scientific">Aeromonas phage phiA8-29</name>
    <dbReference type="NCBI Taxonomy" id="1978922"/>
    <lineage>
        <taxon>Viruses</taxon>
        <taxon>Duplodnaviria</taxon>
        <taxon>Heunggongvirae</taxon>
        <taxon>Uroviricota</taxon>
        <taxon>Caudoviricetes</taxon>
        <taxon>Pantevenvirales</taxon>
        <taxon>Ackermannviridae</taxon>
        <taxon>Tedavirus</taxon>
        <taxon>Tedavirus A829</taxon>
    </lineage>
</organism>
<evidence type="ECO:0000313" key="1">
    <source>
        <dbReference type="EMBL" id="ARK07883.1"/>
    </source>
</evidence>
<evidence type="ECO:0000313" key="2">
    <source>
        <dbReference type="Proteomes" id="UP000221506"/>
    </source>
</evidence>
<accession>A0A1W6DY65</accession>
<keyword evidence="2" id="KW-1185">Reference proteome</keyword>
<sequence>MKKEQGFSQNNTVDIDRIGLELVTGEVVDLKNLLIEMNIYVSLFAFLQGNITFHDTLNITNNGPVLGGERLFVRWKSPLYSEYTEVMLKVRSPAERVITNGTSSTVRLELLSETYLNSLTMSISRGFKNQYSKAATTYWQAADFSKPFKTDDSDGIYTFALPHTKTVFENIDWMASRARTSDGMPFVFFEDIDEFSFCSWSKILKQAPKLKLFHQSQILLDKPEKVFRNILAVESGTMARDASVFALNDLTARREYIFNPLSKETTIRDRTFKEFVDAAPRLDAGGFTTALPTNSSVRVLVTKSDNSQSNSYFRDALNYVIQSNTMTVMTYGDDQMRLGTVVELNLLAPQIQDGKNPVEEKFVNGNFLVIGLKHTIRPNEYRLYWKLSKESYKTEVMKNGG</sequence>
<name>A0A1W6DY65_9CAUD</name>
<proteinExistence type="predicted"/>
<protein>
    <submittedName>
        <fullName evidence="1">Uncharacterized protein</fullName>
    </submittedName>
</protein>
<reference evidence="1 2" key="1">
    <citation type="submission" date="2017-04" db="EMBL/GenBank/DDBJ databases">
        <title>Complete genome sequence and characterization of temperature-dependent bacteriophage phiA8-29 infecting Aeromonas.</title>
        <authorList>
            <person name="He Y."/>
            <person name="Yang H."/>
        </authorList>
    </citation>
    <scope>NUCLEOTIDE SEQUENCE [LARGE SCALE GENOMIC DNA]</scope>
</reference>
<gene>
    <name evidence="1" type="ORF">phiA829_063</name>
</gene>